<evidence type="ECO:0000313" key="1">
    <source>
        <dbReference type="EMBL" id="KIM34680.1"/>
    </source>
</evidence>
<evidence type="ECO:0000313" key="2">
    <source>
        <dbReference type="Proteomes" id="UP000053424"/>
    </source>
</evidence>
<proteinExistence type="predicted"/>
<keyword evidence="2" id="KW-1185">Reference proteome</keyword>
<protein>
    <submittedName>
        <fullName evidence="1">Uncharacterized protein</fullName>
    </submittedName>
</protein>
<reference evidence="2" key="2">
    <citation type="submission" date="2015-01" db="EMBL/GenBank/DDBJ databases">
        <title>Evolutionary Origins and Diversification of the Mycorrhizal Mutualists.</title>
        <authorList>
            <consortium name="DOE Joint Genome Institute"/>
            <consortium name="Mycorrhizal Genomics Consortium"/>
            <person name="Kohler A."/>
            <person name="Kuo A."/>
            <person name="Nagy L.G."/>
            <person name="Floudas D."/>
            <person name="Copeland A."/>
            <person name="Barry K.W."/>
            <person name="Cichocki N."/>
            <person name="Veneault-Fourrey C."/>
            <person name="LaButti K."/>
            <person name="Lindquist E.A."/>
            <person name="Lipzen A."/>
            <person name="Lundell T."/>
            <person name="Morin E."/>
            <person name="Murat C."/>
            <person name="Riley R."/>
            <person name="Ohm R."/>
            <person name="Sun H."/>
            <person name="Tunlid A."/>
            <person name="Henrissat B."/>
            <person name="Grigoriev I.V."/>
            <person name="Hibbett D.S."/>
            <person name="Martin F."/>
        </authorList>
    </citation>
    <scope>NUCLEOTIDE SEQUENCE [LARGE SCALE GENOMIC DNA]</scope>
    <source>
        <strain evidence="2">h7</strain>
    </source>
</reference>
<accession>A0A0C3BCY9</accession>
<sequence>MNDVVTAMESTDKEIEPRNDDVVVTSPTTHPDTTSLFPGPRQAEWDIIYYALALKCRGSPIHRPNPPTAQPIEYRKEGFSIGDVILLNFGGYVDFLFNTCVPADSPFNGRPRNIPEGFSPISPPLDPANIHEYAAFKGHTVLDGRSVRRFQIQGRVPGTVFDAIAEEMAILTIPEGVISRDIIDVSCFRKYIAANAVGWYKFVNEVGDRYATNGDLRIVVGSDRCSAWSRVATSSVTVHIPPDNSASTRSLAQFSVGTNAGGTGVLRSIKDGQAVLDPDGVVYQNQSVFLRTLNISVCDDIWSKIAEDFRPHVEPYRNIPRGTPFTWRSQSMEMHPANGINGLLLKQKPHAKFAITQDNDWISVLKPDDPCLPTANEFLSRILEVYNICEEDDVVFLEYKPEVHGIEFVYRTRTC</sequence>
<organism evidence="1 2">
    <name type="scientific">Hebeloma cylindrosporum</name>
    <dbReference type="NCBI Taxonomy" id="76867"/>
    <lineage>
        <taxon>Eukaryota</taxon>
        <taxon>Fungi</taxon>
        <taxon>Dikarya</taxon>
        <taxon>Basidiomycota</taxon>
        <taxon>Agaricomycotina</taxon>
        <taxon>Agaricomycetes</taxon>
        <taxon>Agaricomycetidae</taxon>
        <taxon>Agaricales</taxon>
        <taxon>Agaricineae</taxon>
        <taxon>Hymenogastraceae</taxon>
        <taxon>Hebeloma</taxon>
    </lineage>
</organism>
<dbReference type="OrthoDB" id="3030604at2759"/>
<dbReference type="AlphaFoldDB" id="A0A0C3BCY9"/>
<reference evidence="1 2" key="1">
    <citation type="submission" date="2014-04" db="EMBL/GenBank/DDBJ databases">
        <authorList>
            <consortium name="DOE Joint Genome Institute"/>
            <person name="Kuo A."/>
            <person name="Gay G."/>
            <person name="Dore J."/>
            <person name="Kohler A."/>
            <person name="Nagy L.G."/>
            <person name="Floudas D."/>
            <person name="Copeland A."/>
            <person name="Barry K.W."/>
            <person name="Cichocki N."/>
            <person name="Veneault-Fourrey C."/>
            <person name="LaButti K."/>
            <person name="Lindquist E.A."/>
            <person name="Lipzen A."/>
            <person name="Lundell T."/>
            <person name="Morin E."/>
            <person name="Murat C."/>
            <person name="Sun H."/>
            <person name="Tunlid A."/>
            <person name="Henrissat B."/>
            <person name="Grigoriev I.V."/>
            <person name="Hibbett D.S."/>
            <person name="Martin F."/>
            <person name="Nordberg H.P."/>
            <person name="Cantor M.N."/>
            <person name="Hua S.X."/>
        </authorList>
    </citation>
    <scope>NUCLEOTIDE SEQUENCE [LARGE SCALE GENOMIC DNA]</scope>
    <source>
        <strain evidence="2">h7</strain>
    </source>
</reference>
<dbReference type="HOGENOM" id="CLU_021108_6_1_1"/>
<name>A0A0C3BCY9_HEBCY</name>
<dbReference type="STRING" id="686832.A0A0C3BCY9"/>
<dbReference type="Proteomes" id="UP000053424">
    <property type="component" value="Unassembled WGS sequence"/>
</dbReference>
<dbReference type="EMBL" id="KN831879">
    <property type="protein sequence ID" value="KIM34680.1"/>
    <property type="molecule type" value="Genomic_DNA"/>
</dbReference>
<gene>
    <name evidence="1" type="ORF">M413DRAFT_450120</name>
</gene>